<keyword evidence="3 5" id="KW-0460">Magnesium</keyword>
<evidence type="ECO:0000259" key="7">
    <source>
        <dbReference type="SMART" id="SM00955"/>
    </source>
</evidence>
<feature type="compositionally biased region" description="Basic and acidic residues" evidence="6">
    <location>
        <begin position="14"/>
        <end position="26"/>
    </location>
</feature>
<dbReference type="PROSITE" id="PS01175">
    <property type="entry name" value="RIBONUCLEASE_II"/>
    <property type="match status" value="1"/>
</dbReference>
<dbReference type="GO" id="GO:0000956">
    <property type="term" value="P:nuclear-transcribed mRNA catabolic process"/>
    <property type="evidence" value="ECO:0007669"/>
    <property type="project" value="UniProtKB-UniRule"/>
</dbReference>
<reference evidence="8 9" key="1">
    <citation type="journal article" date="2020" name="Mol. Plant">
        <title>The Chromosome-Based Rubber Tree Genome Provides New Insights into Spurge Genome Evolution and Rubber Biosynthesis.</title>
        <authorList>
            <person name="Liu J."/>
            <person name="Shi C."/>
            <person name="Shi C.C."/>
            <person name="Li W."/>
            <person name="Zhang Q.J."/>
            <person name="Zhang Y."/>
            <person name="Li K."/>
            <person name="Lu H.F."/>
            <person name="Shi C."/>
            <person name="Zhu S.T."/>
            <person name="Xiao Z.Y."/>
            <person name="Nan H."/>
            <person name="Yue Y."/>
            <person name="Zhu X.G."/>
            <person name="Wu Y."/>
            <person name="Hong X.N."/>
            <person name="Fan G.Y."/>
            <person name="Tong Y."/>
            <person name="Zhang D."/>
            <person name="Mao C.L."/>
            <person name="Liu Y.L."/>
            <person name="Hao S.J."/>
            <person name="Liu W.Q."/>
            <person name="Lv M.Q."/>
            <person name="Zhang H.B."/>
            <person name="Liu Y."/>
            <person name="Hu-Tang G.R."/>
            <person name="Wang J.P."/>
            <person name="Wang J.H."/>
            <person name="Sun Y.H."/>
            <person name="Ni S.B."/>
            <person name="Chen W.B."/>
            <person name="Zhang X.C."/>
            <person name="Jiao Y.N."/>
            <person name="Eichler E.E."/>
            <person name="Li G.H."/>
            <person name="Liu X."/>
            <person name="Gao L.Z."/>
        </authorList>
    </citation>
    <scope>NUCLEOTIDE SEQUENCE [LARGE SCALE GENOMIC DNA]</scope>
    <source>
        <strain evidence="9">cv. GT1</strain>
        <tissue evidence="8">Leaf</tissue>
    </source>
</reference>
<dbReference type="Pfam" id="PF00773">
    <property type="entry name" value="RNB"/>
    <property type="match status" value="1"/>
</dbReference>
<keyword evidence="1 5" id="KW-0963">Cytoplasm</keyword>
<keyword evidence="2 5" id="KW-0479">Metal-binding</keyword>
<keyword evidence="9" id="KW-1185">Reference proteome</keyword>
<protein>
    <recommendedName>
        <fullName evidence="5">DIS3-like exonuclease 2</fullName>
        <ecNumber evidence="5">3.1.13.-</ecNumber>
    </recommendedName>
</protein>
<evidence type="ECO:0000313" key="8">
    <source>
        <dbReference type="EMBL" id="KAF2296744.1"/>
    </source>
</evidence>
<dbReference type="EMBL" id="JAAGAX010000012">
    <property type="protein sequence ID" value="KAF2296744.1"/>
    <property type="molecule type" value="Genomic_DNA"/>
</dbReference>
<proteinExistence type="inferred from homology"/>
<dbReference type="FunFam" id="2.40.50.690:FF:000007">
    <property type="entry name" value="DIS3-like exonuclease 2"/>
    <property type="match status" value="1"/>
</dbReference>
<feature type="binding site" evidence="5">
    <location>
        <position position="530"/>
    </location>
    <ligand>
        <name>Mg(2+)</name>
        <dbReference type="ChEBI" id="CHEBI:18420"/>
    </ligand>
</feature>
<sequence>MKGATEQSLSVVVEKVEDGGEKDKEKKKNRRRSNRRSKQNSPNPASSSVNETCGGLSYSSGNGVKTKTYVSSMSCSSSRQPELDSHVLSEPGLTSASNVTFNSMPTMHINEEVEHALPSDLGWQAFSSSCPEPIADGVSLGRCMNRDLFPFDRLDGNARGKIFAPYWSMEAINEALEKGDAFKALFHVNAHNRSEAYCKIEGVLTDVLISGIAAQNRAVEGDIVVIKVDPLPFWTKMKVSNGQSVNVLLAEDCNLAVEASETAGGSCKGKSKVAVDYEHARPGSSSLPQKGIYYEDCSSSGEGVHQEVNFPVGYNFVNGYNPPASDSSHIGCFTGENEIMNGVGRLCTMISSYPSKRPTGRVVAIIERSLRRDAVVGFLNVKQWFYYREGFIKDAKKKRNSSSISACEYIQLTPTDPKFPKMMVLVRSLPDSIKERLEEGDASIEMELVAAQIYNWDEESHFPYAHVSHIFGRGSEMEPQINAILYENAICFPDFSPENLSCLPCNAWEVPAEELKIRRDLRNLCIFTIDPFTATDLDDALSVESLPNGTVRVGVHIADVSYFVLPDTALDKEAQSRSTSVYMLRCKLPMLPPLLSENLGSLNPGVDRLAFSIFWDLNSAGDILDHWIGRTVIRSCCKLSYEDAQEMVDGMISEEIFDTFGNRLPLLHGPFKWPDVIRSVKTLNIISKALREKRFNNGGLQLESSKVVFLFDEYGIPYDSMLYEQKDSYFLVEEFMLLANRTAAEVISRAFPDNALLRRHPEPNMRKLREFEAFCCKHGLELDTSSSGNFNRSLQHIREKLKDDSVLFDILMSYASRPMQLATYFCSGAMKDKMNDWGHYALAVPLYTHFTSPLRRYPDIVVHRTLAAAIEAEDLYMRSRRISDKMRSGEELTRCFTGIYFDKDAAESLEGKEALSAAAIKYKVPCTELLAAVASYCNDRKLASRHVKDACDKLYMWVLLRKKEVLLSEARVLGLGPRFMSIYIQKLAIERRIYYEEVEGLTVEWLEATSTLVLNLCAYKRTFRRAGLGNYRALNEIAWVVNPCNLNVEPGAVGKIANECSPTHLDKNNLASQHVDPVSECEIDPLVFPVTVHLLSTIPVALRAVGGDDGPIDIGHFYFSLVSVYLKTLLLNIKVSKRLAEVSVDDLTLGLLAIGSAWAKISKLTFSILLQENYSHLNKALAGTDHSWTAMTLKLCTALETANELVQSTNSNVRLLSEKVGELEKIVKRGDSAVAAAKAVHVSLNQKGGPFMGSKNV</sequence>
<dbReference type="PANTHER" id="PTHR23355">
    <property type="entry name" value="RIBONUCLEASE"/>
    <property type="match status" value="1"/>
</dbReference>
<keyword evidence="5" id="KW-0464">Manganese</keyword>
<name>A0A6A6L6X7_HEVBR</name>
<keyword evidence="4 5" id="KW-0694">RNA-binding</keyword>
<keyword evidence="5" id="KW-0378">Hydrolase</keyword>
<organism evidence="8 9">
    <name type="scientific">Hevea brasiliensis</name>
    <name type="common">Para rubber tree</name>
    <name type="synonym">Siphonia brasiliensis</name>
    <dbReference type="NCBI Taxonomy" id="3981"/>
    <lineage>
        <taxon>Eukaryota</taxon>
        <taxon>Viridiplantae</taxon>
        <taxon>Streptophyta</taxon>
        <taxon>Embryophyta</taxon>
        <taxon>Tracheophyta</taxon>
        <taxon>Spermatophyta</taxon>
        <taxon>Magnoliopsida</taxon>
        <taxon>eudicotyledons</taxon>
        <taxon>Gunneridae</taxon>
        <taxon>Pentapetalae</taxon>
        <taxon>rosids</taxon>
        <taxon>fabids</taxon>
        <taxon>Malpighiales</taxon>
        <taxon>Euphorbiaceae</taxon>
        <taxon>Crotonoideae</taxon>
        <taxon>Micrandreae</taxon>
        <taxon>Hevea</taxon>
    </lineage>
</organism>
<accession>A0A6A6L6X7</accession>
<feature type="compositionally biased region" description="Polar residues" evidence="6">
    <location>
        <begin position="1"/>
        <end position="10"/>
    </location>
</feature>
<dbReference type="InterPro" id="IPR041505">
    <property type="entry name" value="Dis3_CSD2"/>
</dbReference>
<feature type="compositionally biased region" description="Basic residues" evidence="6">
    <location>
        <begin position="27"/>
        <end position="38"/>
    </location>
</feature>
<feature type="region of interest" description="Disordered" evidence="6">
    <location>
        <begin position="1"/>
        <end position="57"/>
    </location>
</feature>
<dbReference type="InterPro" id="IPR022966">
    <property type="entry name" value="RNase_II/R_CS"/>
</dbReference>
<dbReference type="PANTHER" id="PTHR23355:SF9">
    <property type="entry name" value="DIS3-LIKE EXONUCLEASE 2"/>
    <property type="match status" value="1"/>
</dbReference>
<comment type="similarity">
    <text evidence="5">Belongs to the RNR ribonuclease family. DIS3L2 subfamily.</text>
</comment>
<dbReference type="AlphaFoldDB" id="A0A6A6L6X7"/>
<dbReference type="Gene3D" id="2.40.50.690">
    <property type="match status" value="1"/>
</dbReference>
<comment type="cofactor">
    <cofactor evidence="5">
        <name>Mg(2+)</name>
        <dbReference type="ChEBI" id="CHEBI:18420"/>
    </cofactor>
    <cofactor evidence="5">
        <name>Mn(2+)</name>
        <dbReference type="ChEBI" id="CHEBI:29035"/>
    </cofactor>
</comment>
<dbReference type="HAMAP" id="MF_03045">
    <property type="entry name" value="DIS3L2"/>
    <property type="match status" value="1"/>
</dbReference>
<dbReference type="GO" id="GO:0046872">
    <property type="term" value="F:metal ion binding"/>
    <property type="evidence" value="ECO:0007669"/>
    <property type="project" value="UniProtKB-KW"/>
</dbReference>
<feature type="binding site" evidence="5">
    <location>
        <position position="539"/>
    </location>
    <ligand>
        <name>Mg(2+)</name>
        <dbReference type="ChEBI" id="CHEBI:18420"/>
    </ligand>
</feature>
<dbReference type="SMART" id="SM00955">
    <property type="entry name" value="RNB"/>
    <property type="match status" value="1"/>
</dbReference>
<comment type="subcellular location">
    <subcellularLocation>
        <location evidence="5">Cytoplasm</location>
    </subcellularLocation>
    <subcellularLocation>
        <location evidence="5">Cytoplasm</location>
        <location evidence="5">P-body</location>
    </subcellularLocation>
</comment>
<evidence type="ECO:0000256" key="2">
    <source>
        <dbReference type="ARBA" id="ARBA00022723"/>
    </source>
</evidence>
<comment type="caution">
    <text evidence="8">The sequence shown here is derived from an EMBL/GenBank/DDBJ whole genome shotgun (WGS) entry which is preliminary data.</text>
</comment>
<dbReference type="InterPro" id="IPR012340">
    <property type="entry name" value="NA-bd_OB-fold"/>
</dbReference>
<evidence type="ECO:0000256" key="5">
    <source>
        <dbReference type="HAMAP-Rule" id="MF_03045"/>
    </source>
</evidence>
<dbReference type="GO" id="GO:0000175">
    <property type="term" value="F:3'-5'-RNA exonuclease activity"/>
    <property type="evidence" value="ECO:0007669"/>
    <property type="project" value="UniProtKB-UniRule"/>
</dbReference>
<evidence type="ECO:0000256" key="4">
    <source>
        <dbReference type="ARBA" id="ARBA00022884"/>
    </source>
</evidence>
<dbReference type="InterPro" id="IPR050180">
    <property type="entry name" value="RNR_Ribonuclease"/>
</dbReference>
<keyword evidence="5" id="KW-0540">Nuclease</keyword>
<dbReference type="SUPFAM" id="SSF50249">
    <property type="entry name" value="Nucleic acid-binding proteins"/>
    <property type="match status" value="3"/>
</dbReference>
<dbReference type="Pfam" id="PF17849">
    <property type="entry name" value="OB_Dis3"/>
    <property type="match status" value="1"/>
</dbReference>
<dbReference type="FunFam" id="2.40.50.700:FF:000005">
    <property type="entry name" value="DIS3-like exonuclease 2"/>
    <property type="match status" value="1"/>
</dbReference>
<gene>
    <name evidence="8" type="ORF">GH714_001604</name>
</gene>
<dbReference type="GO" id="GO:1990074">
    <property type="term" value="P:polyuridylation-dependent mRNA catabolic process"/>
    <property type="evidence" value="ECO:0007669"/>
    <property type="project" value="UniProtKB-UniRule"/>
</dbReference>
<dbReference type="GO" id="GO:0000932">
    <property type="term" value="C:P-body"/>
    <property type="evidence" value="ECO:0007669"/>
    <property type="project" value="UniProtKB-SubCell"/>
</dbReference>
<evidence type="ECO:0000256" key="6">
    <source>
        <dbReference type="SAM" id="MobiDB-lite"/>
    </source>
</evidence>
<evidence type="ECO:0000313" key="9">
    <source>
        <dbReference type="Proteomes" id="UP000467840"/>
    </source>
</evidence>
<comment type="function">
    <text evidence="5">3'-5'-exoribonuclease that specifically recognizes RNAs polyuridylated at their 3' end and mediates their degradation. Component of an exosome-independent RNA degradation pathway that mediates degradation of cytoplasmic mRNAs that have been deadenylated and subsequently uridylated at their 3'.</text>
</comment>
<feature type="compositionally biased region" description="Polar residues" evidence="6">
    <location>
        <begin position="39"/>
        <end position="57"/>
    </location>
</feature>
<dbReference type="InterPro" id="IPR028591">
    <property type="entry name" value="DIS3L2"/>
</dbReference>
<feature type="site" description="Important for catalytic activity" evidence="5">
    <location>
        <position position="538"/>
    </location>
</feature>
<evidence type="ECO:0000256" key="1">
    <source>
        <dbReference type="ARBA" id="ARBA00022490"/>
    </source>
</evidence>
<dbReference type="EC" id="3.1.13.-" evidence="5"/>
<dbReference type="InterPro" id="IPR001900">
    <property type="entry name" value="RNase_II/R"/>
</dbReference>
<dbReference type="Proteomes" id="UP000467840">
    <property type="component" value="Chromosome 18"/>
</dbReference>
<evidence type="ECO:0000256" key="3">
    <source>
        <dbReference type="ARBA" id="ARBA00022842"/>
    </source>
</evidence>
<dbReference type="GO" id="GO:0003723">
    <property type="term" value="F:RNA binding"/>
    <property type="evidence" value="ECO:0007669"/>
    <property type="project" value="UniProtKB-KW"/>
</dbReference>
<feature type="domain" description="RNB" evidence="7">
    <location>
        <begin position="518"/>
        <end position="872"/>
    </location>
</feature>
<dbReference type="Gene3D" id="2.40.50.700">
    <property type="match status" value="1"/>
</dbReference>
<keyword evidence="5" id="KW-0269">Exonuclease</keyword>